<evidence type="ECO:0000313" key="2">
    <source>
        <dbReference type="Proteomes" id="UP001154015"/>
    </source>
</evidence>
<dbReference type="EMBL" id="CAKXYP010000042">
    <property type="protein sequence ID" value="CAH9420350.1"/>
    <property type="molecule type" value="Genomic_DNA"/>
</dbReference>
<dbReference type="RefSeq" id="WP_290129578.1">
    <property type="nucleotide sequence ID" value="NZ_CAKXYP010000042.1"/>
</dbReference>
<keyword evidence="2" id="KW-1185">Reference proteome</keyword>
<accession>A0ABN8VF08</accession>
<protein>
    <submittedName>
        <fullName evidence="1">Uncharacterized protein</fullName>
    </submittedName>
</protein>
<dbReference type="Proteomes" id="UP001154015">
    <property type="component" value="Unassembled WGS sequence"/>
</dbReference>
<proteinExistence type="predicted"/>
<sequence>MAADAKSSLPIPLSPTYVLTVGTSSLSASSLDSLYSTDELD</sequence>
<organism evidence="1 2">
    <name type="scientific">Streptomyces globisporus</name>
    <dbReference type="NCBI Taxonomy" id="1908"/>
    <lineage>
        <taxon>Bacteria</taxon>
        <taxon>Bacillati</taxon>
        <taxon>Actinomycetota</taxon>
        <taxon>Actinomycetes</taxon>
        <taxon>Kitasatosporales</taxon>
        <taxon>Streptomycetaceae</taxon>
        <taxon>Streptomyces</taxon>
    </lineage>
</organism>
<reference evidence="1" key="1">
    <citation type="submission" date="2022-03" db="EMBL/GenBank/DDBJ databases">
        <authorList>
            <person name="Leyn A S."/>
        </authorList>
    </citation>
    <scope>NUCLEOTIDE SEQUENCE</scope>
    <source>
        <strain evidence="1">Streptomyces globisporus 4-3</strain>
    </source>
</reference>
<gene>
    <name evidence="1" type="ORF">SGL43_07408</name>
</gene>
<comment type="caution">
    <text evidence="1">The sequence shown here is derived from an EMBL/GenBank/DDBJ whole genome shotgun (WGS) entry which is preliminary data.</text>
</comment>
<name>A0ABN8VF08_STRGL</name>
<evidence type="ECO:0000313" key="1">
    <source>
        <dbReference type="EMBL" id="CAH9420350.1"/>
    </source>
</evidence>